<keyword evidence="2" id="KW-1185">Reference proteome</keyword>
<dbReference type="PANTHER" id="PTHR37946:SF1">
    <property type="entry name" value="SLL1969 PROTEIN"/>
    <property type="match status" value="1"/>
</dbReference>
<evidence type="ECO:0000313" key="2">
    <source>
        <dbReference type="Proteomes" id="UP000468735"/>
    </source>
</evidence>
<proteinExistence type="predicted"/>
<dbReference type="AlphaFoldDB" id="A0A6H9Z3V7"/>
<comment type="caution">
    <text evidence="1">The sequence shown here is derived from an EMBL/GenBank/DDBJ whole genome shotgun (WGS) entry which is preliminary data.</text>
</comment>
<protein>
    <submittedName>
        <fullName evidence="1">Alpha/beta fold hydrolase</fullName>
    </submittedName>
</protein>
<name>A0A6H9Z3V7_9ACTN</name>
<dbReference type="Proteomes" id="UP000468735">
    <property type="component" value="Unassembled WGS sequence"/>
</dbReference>
<dbReference type="Pfam" id="PF02089">
    <property type="entry name" value="Palm_thioest"/>
    <property type="match status" value="1"/>
</dbReference>
<dbReference type="GO" id="GO:0016787">
    <property type="term" value="F:hydrolase activity"/>
    <property type="evidence" value="ECO:0007669"/>
    <property type="project" value="UniProtKB-KW"/>
</dbReference>
<evidence type="ECO:0000313" key="1">
    <source>
        <dbReference type="EMBL" id="KAB2350403.1"/>
    </source>
</evidence>
<dbReference type="PANTHER" id="PTHR37946">
    <property type="entry name" value="SLL1969 PROTEIN"/>
    <property type="match status" value="1"/>
</dbReference>
<sequence length="225" mass="23195">MLVISGIAAPMDGSQAAAHNPVLVVGGIRAEQKMLDKMVSGLKSRGFRAYSVQLAGSPSGSAALTASARTVAGKAAAIRKKTGADRVDVVGHSMGGLALRHYIKALGGHRHVSTYISVGTPHAGDWLGLLCAATAQGCRDLLPSSKFLKRLNAPPPIPPGVRAFHLFSDQGTGEKTSLPTATNLRIQAFCPGRRVEHAAELADGAVQDLVVSILHGGPPATTCPT</sequence>
<dbReference type="SUPFAM" id="SSF53474">
    <property type="entry name" value="alpha/beta-Hydrolases"/>
    <property type="match status" value="1"/>
</dbReference>
<dbReference type="InterPro" id="IPR029058">
    <property type="entry name" value="AB_hydrolase_fold"/>
</dbReference>
<keyword evidence="1" id="KW-0378">Hydrolase</keyword>
<dbReference type="OrthoDB" id="8871309at2"/>
<gene>
    <name evidence="1" type="ORF">F8566_10110</name>
</gene>
<dbReference type="EMBL" id="WBMT01000004">
    <property type="protein sequence ID" value="KAB2350403.1"/>
    <property type="molecule type" value="Genomic_DNA"/>
</dbReference>
<accession>A0A6H9Z3V7</accession>
<reference evidence="1 2" key="1">
    <citation type="submission" date="2019-09" db="EMBL/GenBank/DDBJ databases">
        <title>Actinomadura physcomitrii sp. nov., a novel actinomycete isolated from moss [Physcomitrium sphaericum (Ludw) Fuernr].</title>
        <authorList>
            <person name="Zhuang X."/>
            <person name="Liu C."/>
        </authorList>
    </citation>
    <scope>NUCLEOTIDE SEQUENCE [LARGE SCALE GENOMIC DNA]</scope>
    <source>
        <strain evidence="1 2">HMC1</strain>
    </source>
</reference>
<organism evidence="1 2">
    <name type="scientific">Actinomadura rudentiformis</name>
    <dbReference type="NCBI Taxonomy" id="359158"/>
    <lineage>
        <taxon>Bacteria</taxon>
        <taxon>Bacillati</taxon>
        <taxon>Actinomycetota</taxon>
        <taxon>Actinomycetes</taxon>
        <taxon>Streptosporangiales</taxon>
        <taxon>Thermomonosporaceae</taxon>
        <taxon>Actinomadura</taxon>
    </lineage>
</organism>
<dbReference type="Gene3D" id="3.40.50.1820">
    <property type="entry name" value="alpha/beta hydrolase"/>
    <property type="match status" value="1"/>
</dbReference>